<organism evidence="2 3">
    <name type="scientific">Streptomyces candidus</name>
    <dbReference type="NCBI Taxonomy" id="67283"/>
    <lineage>
        <taxon>Bacteria</taxon>
        <taxon>Bacillati</taxon>
        <taxon>Actinomycetota</taxon>
        <taxon>Actinomycetes</taxon>
        <taxon>Kitasatosporales</taxon>
        <taxon>Streptomycetaceae</taxon>
        <taxon>Streptomyces</taxon>
    </lineage>
</organism>
<feature type="compositionally biased region" description="Low complexity" evidence="1">
    <location>
        <begin position="165"/>
        <end position="175"/>
    </location>
</feature>
<feature type="region of interest" description="Disordered" evidence="1">
    <location>
        <begin position="108"/>
        <end position="234"/>
    </location>
</feature>
<keyword evidence="3" id="KW-1185">Reference proteome</keyword>
<evidence type="ECO:0000313" key="2">
    <source>
        <dbReference type="EMBL" id="MBB6437660.1"/>
    </source>
</evidence>
<feature type="compositionally biased region" description="Low complexity" evidence="1">
    <location>
        <begin position="108"/>
        <end position="123"/>
    </location>
</feature>
<gene>
    <name evidence="2" type="ORF">HNQ79_004161</name>
</gene>
<sequence length="262" mass="28076">MRCQLLTRNGACPGRRLENGATTPKATRDVHSTAFFGQPVIGSKERRGNPSPEPFAPSPSPGRWAHRSPRRARPIRGRPGRAAPSAACADAAEGRGNVTRAVSPVCAPAGAAARGPNGPGRALRPPERTRSARVPVPVTRTWTPAPTPAGQVHDAPRDKPARSNRSSPSRTAGSRAPRRRPSCAPRPLPPPGNAARAGRPPRRRNRPPRSRRGCVRRRAGNPSPPPAGRAPWIVDGERHYLRRGNHGRAARRIRAPVLPGTH</sequence>
<feature type="compositionally biased region" description="Basic residues" evidence="1">
    <location>
        <begin position="64"/>
        <end position="79"/>
    </location>
</feature>
<feature type="compositionally biased region" description="Low complexity" evidence="1">
    <location>
        <begin position="80"/>
        <end position="91"/>
    </location>
</feature>
<feature type="region of interest" description="Disordered" evidence="1">
    <location>
        <begin position="1"/>
        <end position="96"/>
    </location>
</feature>
<feature type="compositionally biased region" description="Basic residues" evidence="1">
    <location>
        <begin position="199"/>
        <end position="219"/>
    </location>
</feature>
<feature type="compositionally biased region" description="Basic residues" evidence="1">
    <location>
        <begin position="243"/>
        <end position="254"/>
    </location>
</feature>
<accession>A0A7X0HHG2</accession>
<dbReference type="EMBL" id="JACHEM010000010">
    <property type="protein sequence ID" value="MBB6437660.1"/>
    <property type="molecule type" value="Genomic_DNA"/>
</dbReference>
<dbReference type="Proteomes" id="UP000540423">
    <property type="component" value="Unassembled WGS sequence"/>
</dbReference>
<protein>
    <submittedName>
        <fullName evidence="2">Uncharacterized protein</fullName>
    </submittedName>
</protein>
<proteinExistence type="predicted"/>
<feature type="region of interest" description="Disordered" evidence="1">
    <location>
        <begin position="243"/>
        <end position="262"/>
    </location>
</feature>
<reference evidence="2 3" key="1">
    <citation type="submission" date="2020-08" db="EMBL/GenBank/DDBJ databases">
        <title>Genomic Encyclopedia of Type Strains, Phase IV (KMG-IV): sequencing the most valuable type-strain genomes for metagenomic binning, comparative biology and taxonomic classification.</title>
        <authorList>
            <person name="Goeker M."/>
        </authorList>
    </citation>
    <scope>NUCLEOTIDE SEQUENCE [LARGE SCALE GENOMIC DNA]</scope>
    <source>
        <strain evidence="2 3">DSM 40141</strain>
    </source>
</reference>
<evidence type="ECO:0000256" key="1">
    <source>
        <dbReference type="SAM" id="MobiDB-lite"/>
    </source>
</evidence>
<evidence type="ECO:0000313" key="3">
    <source>
        <dbReference type="Proteomes" id="UP000540423"/>
    </source>
</evidence>
<name>A0A7X0HHG2_9ACTN</name>
<comment type="caution">
    <text evidence="2">The sequence shown here is derived from an EMBL/GenBank/DDBJ whole genome shotgun (WGS) entry which is preliminary data.</text>
</comment>
<feature type="compositionally biased region" description="Pro residues" evidence="1">
    <location>
        <begin position="51"/>
        <end position="60"/>
    </location>
</feature>
<dbReference type="AlphaFoldDB" id="A0A7X0HHG2"/>